<reference evidence="5 6" key="1">
    <citation type="submission" date="2020-10" db="EMBL/GenBank/DDBJ databases">
        <title>Ca. Dormibacterota MAGs.</title>
        <authorList>
            <person name="Montgomery K."/>
        </authorList>
    </citation>
    <scope>NUCLEOTIDE SEQUENCE [LARGE SCALE GENOMIC DNA]</scope>
    <source>
        <strain evidence="5">SC8811_S16_3</strain>
    </source>
</reference>
<evidence type="ECO:0000256" key="2">
    <source>
        <dbReference type="ARBA" id="ARBA00023125"/>
    </source>
</evidence>
<keyword evidence="3" id="KW-0804">Transcription</keyword>
<dbReference type="InterPro" id="IPR050204">
    <property type="entry name" value="AraC_XylS_family_regulators"/>
</dbReference>
<keyword evidence="1" id="KW-0805">Transcription regulation</keyword>
<dbReference type="RefSeq" id="WP_338178372.1">
    <property type="nucleotide sequence ID" value="NZ_JAEKNQ010000030.1"/>
</dbReference>
<dbReference type="Pfam" id="PF12833">
    <property type="entry name" value="HTH_18"/>
    <property type="match status" value="1"/>
</dbReference>
<dbReference type="SUPFAM" id="SSF46689">
    <property type="entry name" value="Homeodomain-like"/>
    <property type="match status" value="2"/>
</dbReference>
<dbReference type="PROSITE" id="PS01124">
    <property type="entry name" value="HTH_ARAC_FAMILY_2"/>
    <property type="match status" value="1"/>
</dbReference>
<protein>
    <submittedName>
        <fullName evidence="5">Helix-turn-helix transcriptional regulator</fullName>
    </submittedName>
</protein>
<keyword evidence="2" id="KW-0238">DNA-binding</keyword>
<evidence type="ECO:0000259" key="4">
    <source>
        <dbReference type="PROSITE" id="PS01124"/>
    </source>
</evidence>
<dbReference type="Gene3D" id="1.10.10.60">
    <property type="entry name" value="Homeodomain-like"/>
    <property type="match status" value="2"/>
</dbReference>
<feature type="domain" description="HTH araC/xylS-type" evidence="4">
    <location>
        <begin position="25"/>
        <end position="123"/>
    </location>
</feature>
<dbReference type="GO" id="GO:0003700">
    <property type="term" value="F:DNA-binding transcription factor activity"/>
    <property type="evidence" value="ECO:0007669"/>
    <property type="project" value="InterPro"/>
</dbReference>
<evidence type="ECO:0000256" key="1">
    <source>
        <dbReference type="ARBA" id="ARBA00023015"/>
    </source>
</evidence>
<dbReference type="InterPro" id="IPR018060">
    <property type="entry name" value="HTH_AraC"/>
</dbReference>
<name>A0A934KHP6_9BACT</name>
<organism evidence="5 6">
    <name type="scientific">Candidatus Dormiibacter inghamiae</name>
    <dbReference type="NCBI Taxonomy" id="3127013"/>
    <lineage>
        <taxon>Bacteria</taxon>
        <taxon>Bacillati</taxon>
        <taxon>Candidatus Dormiibacterota</taxon>
        <taxon>Candidatus Dormibacteria</taxon>
        <taxon>Candidatus Dormibacterales</taxon>
        <taxon>Candidatus Dormibacteraceae</taxon>
        <taxon>Candidatus Dormiibacter</taxon>
    </lineage>
</organism>
<dbReference type="Proteomes" id="UP000620075">
    <property type="component" value="Unassembled WGS sequence"/>
</dbReference>
<accession>A0A934KHP6</accession>
<proteinExistence type="predicted"/>
<dbReference type="InterPro" id="IPR009057">
    <property type="entry name" value="Homeodomain-like_sf"/>
</dbReference>
<evidence type="ECO:0000313" key="6">
    <source>
        <dbReference type="Proteomes" id="UP000620075"/>
    </source>
</evidence>
<comment type="caution">
    <text evidence="5">The sequence shown here is derived from an EMBL/GenBank/DDBJ whole genome shotgun (WGS) entry which is preliminary data.</text>
</comment>
<dbReference type="PANTHER" id="PTHR46796">
    <property type="entry name" value="HTH-TYPE TRANSCRIPTIONAL ACTIVATOR RHAS-RELATED"/>
    <property type="match status" value="1"/>
</dbReference>
<dbReference type="PRINTS" id="PR00032">
    <property type="entry name" value="HTHARAC"/>
</dbReference>
<dbReference type="InterPro" id="IPR020449">
    <property type="entry name" value="Tscrpt_reg_AraC-type_HTH"/>
</dbReference>
<dbReference type="EMBL" id="JAEKNQ010000030">
    <property type="protein sequence ID" value="MBJ7603043.1"/>
    <property type="molecule type" value="Genomic_DNA"/>
</dbReference>
<dbReference type="SMART" id="SM00342">
    <property type="entry name" value="HTH_ARAC"/>
    <property type="match status" value="1"/>
</dbReference>
<sequence>MPRSSERKKDSGHALSHPEVLIALRRARDLTDRDFAQPLTLDSMAQAAHLSKFHFARAFTKAYGETPRMYLTRRRFERAKDLLRAANLTITEICFLVGFDSVGSFSSRFRDLVGMSPTEYRRASAGAPPIPGCFVLMWTRPGLARSQQSGRSTDDGRAVASAP</sequence>
<gene>
    <name evidence="5" type="ORF">JF888_07620</name>
</gene>
<dbReference type="AlphaFoldDB" id="A0A934KHP6"/>
<evidence type="ECO:0000256" key="3">
    <source>
        <dbReference type="ARBA" id="ARBA00023163"/>
    </source>
</evidence>
<dbReference type="GO" id="GO:0043565">
    <property type="term" value="F:sequence-specific DNA binding"/>
    <property type="evidence" value="ECO:0007669"/>
    <property type="project" value="InterPro"/>
</dbReference>
<evidence type="ECO:0000313" key="5">
    <source>
        <dbReference type="EMBL" id="MBJ7603043.1"/>
    </source>
</evidence>